<dbReference type="GO" id="GO:0051119">
    <property type="term" value="F:sugar transmembrane transporter activity"/>
    <property type="evidence" value="ECO:0007669"/>
    <property type="project" value="InterPro"/>
</dbReference>
<dbReference type="PANTHER" id="PTHR10791">
    <property type="entry name" value="RAG1-ACTIVATING PROTEIN 1"/>
    <property type="match status" value="1"/>
</dbReference>
<keyword evidence="9 13" id="KW-0472">Membrane</keyword>
<dbReference type="Pfam" id="PF03083">
    <property type="entry name" value="MtN3_slv"/>
    <property type="match status" value="2"/>
</dbReference>
<evidence type="ECO:0000256" key="10">
    <source>
        <dbReference type="ARBA" id="ARBA00037238"/>
    </source>
</evidence>
<keyword evidence="4" id="KW-1003">Cell membrane</keyword>
<keyword evidence="3" id="KW-0813">Transport</keyword>
<dbReference type="PANTHER" id="PTHR10791:SF142">
    <property type="entry name" value="BIDIRECTIONAL SUGAR TRANSPORTER SWEET16"/>
    <property type="match status" value="1"/>
</dbReference>
<feature type="compositionally biased region" description="Low complexity" evidence="12">
    <location>
        <begin position="1"/>
        <end position="11"/>
    </location>
</feature>
<keyword evidence="5" id="KW-0762">Sugar transport</keyword>
<organism evidence="14 15">
    <name type="scientific">Eleusine coracana subsp. coracana</name>
    <dbReference type="NCBI Taxonomy" id="191504"/>
    <lineage>
        <taxon>Eukaryota</taxon>
        <taxon>Viridiplantae</taxon>
        <taxon>Streptophyta</taxon>
        <taxon>Embryophyta</taxon>
        <taxon>Tracheophyta</taxon>
        <taxon>Spermatophyta</taxon>
        <taxon>Magnoliopsida</taxon>
        <taxon>Liliopsida</taxon>
        <taxon>Poales</taxon>
        <taxon>Poaceae</taxon>
        <taxon>PACMAD clade</taxon>
        <taxon>Chloridoideae</taxon>
        <taxon>Cynodonteae</taxon>
        <taxon>Eleusininae</taxon>
        <taxon>Eleusine</taxon>
    </lineage>
</organism>
<dbReference type="InterPro" id="IPR047664">
    <property type="entry name" value="SWEET"/>
</dbReference>
<evidence type="ECO:0000256" key="1">
    <source>
        <dbReference type="ARBA" id="ARBA00004651"/>
    </source>
</evidence>
<protein>
    <recommendedName>
        <fullName evidence="16">Bidirectional sugar transporter SWEET</fullName>
    </recommendedName>
</protein>
<evidence type="ECO:0000256" key="13">
    <source>
        <dbReference type="SAM" id="Phobius"/>
    </source>
</evidence>
<evidence type="ECO:0000256" key="4">
    <source>
        <dbReference type="ARBA" id="ARBA00022475"/>
    </source>
</evidence>
<keyword evidence="15" id="KW-1185">Reference proteome</keyword>
<evidence type="ECO:0000256" key="5">
    <source>
        <dbReference type="ARBA" id="ARBA00022597"/>
    </source>
</evidence>
<evidence type="ECO:0000313" key="14">
    <source>
        <dbReference type="EMBL" id="GJN31428.1"/>
    </source>
</evidence>
<evidence type="ECO:0000256" key="2">
    <source>
        <dbReference type="ARBA" id="ARBA00007809"/>
    </source>
</evidence>
<proteinExistence type="inferred from homology"/>
<dbReference type="Gene3D" id="1.20.1280.290">
    <property type="match status" value="2"/>
</dbReference>
<evidence type="ECO:0000256" key="11">
    <source>
        <dbReference type="ARBA" id="ARBA00038715"/>
    </source>
</evidence>
<feature type="transmembrane region" description="Helical" evidence="13">
    <location>
        <begin position="315"/>
        <end position="337"/>
    </location>
</feature>
<evidence type="ECO:0008006" key="16">
    <source>
        <dbReference type="Google" id="ProtNLM"/>
    </source>
</evidence>
<evidence type="ECO:0000256" key="3">
    <source>
        <dbReference type="ARBA" id="ARBA00022448"/>
    </source>
</evidence>
<comment type="function">
    <text evidence="10">Mediates both low-affinity uptake and efflux of sugar across the plasma membrane.</text>
</comment>
<keyword evidence="7" id="KW-0677">Repeat</keyword>
<evidence type="ECO:0000256" key="7">
    <source>
        <dbReference type="ARBA" id="ARBA00022737"/>
    </source>
</evidence>
<comment type="caution">
    <text evidence="14">The sequence shown here is derived from an EMBL/GenBank/DDBJ whole genome shotgun (WGS) entry which is preliminary data.</text>
</comment>
<evidence type="ECO:0000256" key="8">
    <source>
        <dbReference type="ARBA" id="ARBA00022989"/>
    </source>
</evidence>
<dbReference type="AlphaFoldDB" id="A0AAV5F971"/>
<dbReference type="FunFam" id="1.20.1280.290:FF:000002">
    <property type="entry name" value="Bidirectional sugar transporter SWEET"/>
    <property type="match status" value="1"/>
</dbReference>
<evidence type="ECO:0000256" key="6">
    <source>
        <dbReference type="ARBA" id="ARBA00022692"/>
    </source>
</evidence>
<feature type="region of interest" description="Disordered" evidence="12">
    <location>
        <begin position="1"/>
        <end position="90"/>
    </location>
</feature>
<sequence>MEAADAAADGSGPPPDSPLLNPVDLDVLLLIGPSSPGAALGVGQPAPDLEGPPPGDSPAAKPNAPAPLEPPLLASHQQSSTMHRLRSGRPLLASHRRPSLVLGRRHSCSEPRRTAWRKESPAPRALCRPNPMRRFFWPSLASHLHQRPMSRYCWTRLWRLVWDSLQIIETVDEEGRLQIASDEHVYNVLGLSVEDERAGKRRKSVATVLEIAIPDGDDGAIPVDDFIPDERHVVLNAYPVIGNSFSPKSETCLTTPLPDTGNIISILVFTSPIATFRRIVKNRSTEDFKWLPYATTLLSTSLWTFYGLLKPGGLLVVTVNGAGAALQATYVTLFLVYAPRETKAKMLKVVLAMNVGFLAAVVVVTLVALHGGARLLAVGVLCAALTIGMYAAPLSAMRMVVKTRSVEFMPFSLSFFLFLNGGVWSAYAVLVKDLFIGIPNAVGFVLGTAQLVLYMVYRKKKPSAAGKNKEDEEEGVAGLMEMAAAQQRRGRPLNKGLSLPQPPSVSPLWSPRDGFGSVIKSLSATPVELHSVVQQQHAYGRFEAVKKDDDDDDVEANHR</sequence>
<dbReference type="GO" id="GO:0005886">
    <property type="term" value="C:plasma membrane"/>
    <property type="evidence" value="ECO:0007669"/>
    <property type="project" value="UniProtKB-SubCell"/>
</dbReference>
<name>A0AAV5F971_ELECO</name>
<comment type="similarity">
    <text evidence="2">Belongs to the SWEET sugar transporter family.</text>
</comment>
<dbReference type="FunFam" id="1.20.1280.290:FF:000001">
    <property type="entry name" value="Bidirectional sugar transporter SWEET"/>
    <property type="match status" value="1"/>
</dbReference>
<comment type="subunit">
    <text evidence="11">Forms homooligomers and/or heterooligomers.</text>
</comment>
<feature type="transmembrane region" description="Helical" evidence="13">
    <location>
        <begin position="408"/>
        <end position="430"/>
    </location>
</feature>
<feature type="compositionally biased region" description="Low complexity" evidence="12">
    <location>
        <begin position="18"/>
        <end position="30"/>
    </location>
</feature>
<feature type="transmembrane region" description="Helical" evidence="13">
    <location>
        <begin position="375"/>
        <end position="396"/>
    </location>
</feature>
<evidence type="ECO:0000256" key="9">
    <source>
        <dbReference type="ARBA" id="ARBA00023136"/>
    </source>
</evidence>
<gene>
    <name evidence="14" type="primary">gb19826</name>
    <name evidence="14" type="ORF">PR202_gb19826</name>
</gene>
<feature type="transmembrane region" description="Helical" evidence="13">
    <location>
        <begin position="436"/>
        <end position="457"/>
    </location>
</feature>
<dbReference type="EMBL" id="BQKI01000082">
    <property type="protein sequence ID" value="GJN31428.1"/>
    <property type="molecule type" value="Genomic_DNA"/>
</dbReference>
<keyword evidence="6 13" id="KW-0812">Transmembrane</keyword>
<feature type="transmembrane region" description="Helical" evidence="13">
    <location>
        <begin position="349"/>
        <end position="369"/>
    </location>
</feature>
<dbReference type="Proteomes" id="UP001054889">
    <property type="component" value="Unassembled WGS sequence"/>
</dbReference>
<keyword evidence="8 13" id="KW-1133">Transmembrane helix</keyword>
<evidence type="ECO:0000313" key="15">
    <source>
        <dbReference type="Proteomes" id="UP001054889"/>
    </source>
</evidence>
<accession>A0AAV5F971</accession>
<dbReference type="InterPro" id="IPR004316">
    <property type="entry name" value="SWEET_rpt"/>
</dbReference>
<reference evidence="14" key="1">
    <citation type="journal article" date="2018" name="DNA Res.">
        <title>Multiple hybrid de novo genome assembly of finger millet, an orphan allotetraploid crop.</title>
        <authorList>
            <person name="Hatakeyama M."/>
            <person name="Aluri S."/>
            <person name="Balachadran M.T."/>
            <person name="Sivarajan S.R."/>
            <person name="Patrignani A."/>
            <person name="Gruter S."/>
            <person name="Poveda L."/>
            <person name="Shimizu-Inatsugi R."/>
            <person name="Baeten J."/>
            <person name="Francoijs K.J."/>
            <person name="Nataraja K.N."/>
            <person name="Reddy Y.A.N."/>
            <person name="Phadnis S."/>
            <person name="Ravikumar R.L."/>
            <person name="Schlapbach R."/>
            <person name="Sreeman S.M."/>
            <person name="Shimizu K.K."/>
        </authorList>
    </citation>
    <scope>NUCLEOTIDE SEQUENCE</scope>
</reference>
<evidence type="ECO:0000256" key="12">
    <source>
        <dbReference type="SAM" id="MobiDB-lite"/>
    </source>
</evidence>
<reference evidence="14" key="2">
    <citation type="submission" date="2021-12" db="EMBL/GenBank/DDBJ databases">
        <title>Resequencing data analysis of finger millet.</title>
        <authorList>
            <person name="Hatakeyama M."/>
            <person name="Aluri S."/>
            <person name="Balachadran M.T."/>
            <person name="Sivarajan S.R."/>
            <person name="Poveda L."/>
            <person name="Shimizu-Inatsugi R."/>
            <person name="Schlapbach R."/>
            <person name="Sreeman S.M."/>
            <person name="Shimizu K.K."/>
        </authorList>
    </citation>
    <scope>NUCLEOTIDE SEQUENCE</scope>
</reference>
<comment type="subcellular location">
    <subcellularLocation>
        <location evidence="1">Cell membrane</location>
        <topology evidence="1">Multi-pass membrane protein</topology>
    </subcellularLocation>
</comment>